<dbReference type="SUPFAM" id="SSF52317">
    <property type="entry name" value="Class I glutamine amidotransferase-like"/>
    <property type="match status" value="1"/>
</dbReference>
<reference evidence="3 4" key="1">
    <citation type="submission" date="2019-02" db="EMBL/GenBank/DDBJ databases">
        <title>Deep-cultivation of Planctomycetes and their phenomic and genomic characterization uncovers novel biology.</title>
        <authorList>
            <person name="Wiegand S."/>
            <person name="Jogler M."/>
            <person name="Boedeker C."/>
            <person name="Pinto D."/>
            <person name="Vollmers J."/>
            <person name="Rivas-Marin E."/>
            <person name="Kohn T."/>
            <person name="Peeters S.H."/>
            <person name="Heuer A."/>
            <person name="Rast P."/>
            <person name="Oberbeckmann S."/>
            <person name="Bunk B."/>
            <person name="Jeske O."/>
            <person name="Meyerdierks A."/>
            <person name="Storesund J.E."/>
            <person name="Kallscheuer N."/>
            <person name="Luecker S."/>
            <person name="Lage O.M."/>
            <person name="Pohl T."/>
            <person name="Merkel B.J."/>
            <person name="Hornburger P."/>
            <person name="Mueller R.-W."/>
            <person name="Bruemmer F."/>
            <person name="Labrenz M."/>
            <person name="Spormann A.M."/>
            <person name="Op den Camp H."/>
            <person name="Overmann J."/>
            <person name="Amann R."/>
            <person name="Jetten M.S.M."/>
            <person name="Mascher T."/>
            <person name="Medema M.H."/>
            <person name="Devos D.P."/>
            <person name="Kaster A.-K."/>
            <person name="Ovreas L."/>
            <person name="Rohde M."/>
            <person name="Galperin M.Y."/>
            <person name="Jogler C."/>
        </authorList>
    </citation>
    <scope>NUCLEOTIDE SEQUENCE [LARGE SCALE GENOMIC DNA]</scope>
    <source>
        <strain evidence="3 4">Mal52</strain>
    </source>
</reference>
<dbReference type="AlphaFoldDB" id="A0A517ZPH4"/>
<sequence length="344" mass="37760" precursor="true">MPIAFPKITAALALLTLASPALFAAEPHPNRVVWEGDAGPGQGKHIVFIAGDHEYRGEETLPALARILAKDYGFKCSVCFTTDPADGTIKPGSNHITGLEALKTADLMVLFTRFQAFDDEQMQHIDDYLASGKPVIGLRTSTHAFNGLKGKFAHYNEGYDGEQQDWQGGFGEAILGEHWVGHYGRNHQQSSRLLLEPRQRKHPILRGVNNVHVQCGGYNAHPREGSTILARGQILNGMQPTAESDETKEILPVVWVRQYQADNPKSRVFATTHGASEDILNPGFRRLLINAHLWCLGMDKAIASDNPIAFIGPYHPTTFNFDGHRQGVKPADLAGWESAILGGE</sequence>
<dbReference type="KEGG" id="sdyn:Mal52_28650"/>
<dbReference type="InterPro" id="IPR029062">
    <property type="entry name" value="Class_I_gatase-like"/>
</dbReference>
<evidence type="ECO:0000256" key="1">
    <source>
        <dbReference type="SAM" id="SignalP"/>
    </source>
</evidence>
<evidence type="ECO:0000259" key="2">
    <source>
        <dbReference type="Pfam" id="PF06283"/>
    </source>
</evidence>
<feature type="domain" description="ThuA-like" evidence="2">
    <location>
        <begin position="58"/>
        <end position="295"/>
    </location>
</feature>
<dbReference type="Pfam" id="PF06283">
    <property type="entry name" value="ThuA"/>
    <property type="match status" value="1"/>
</dbReference>
<dbReference type="EMBL" id="CP036276">
    <property type="protein sequence ID" value="QDU44384.1"/>
    <property type="molecule type" value="Genomic_DNA"/>
</dbReference>
<feature type="signal peptide" evidence="1">
    <location>
        <begin position="1"/>
        <end position="24"/>
    </location>
</feature>
<dbReference type="RefSeq" id="WP_145376751.1">
    <property type="nucleotide sequence ID" value="NZ_CP036276.1"/>
</dbReference>
<protein>
    <submittedName>
        <fullName evidence="3">Trehalose utilization</fullName>
    </submittedName>
</protein>
<accession>A0A517ZPH4</accession>
<evidence type="ECO:0000313" key="3">
    <source>
        <dbReference type="EMBL" id="QDU44384.1"/>
    </source>
</evidence>
<dbReference type="Gene3D" id="3.40.50.880">
    <property type="match status" value="1"/>
</dbReference>
<name>A0A517ZPH4_9PLAN</name>
<dbReference type="Proteomes" id="UP000319383">
    <property type="component" value="Chromosome"/>
</dbReference>
<organism evidence="3 4">
    <name type="scientific">Symmachiella dynata</name>
    <dbReference type="NCBI Taxonomy" id="2527995"/>
    <lineage>
        <taxon>Bacteria</taxon>
        <taxon>Pseudomonadati</taxon>
        <taxon>Planctomycetota</taxon>
        <taxon>Planctomycetia</taxon>
        <taxon>Planctomycetales</taxon>
        <taxon>Planctomycetaceae</taxon>
        <taxon>Symmachiella</taxon>
    </lineage>
</organism>
<keyword evidence="1" id="KW-0732">Signal</keyword>
<dbReference type="InterPro" id="IPR029010">
    <property type="entry name" value="ThuA-like"/>
</dbReference>
<gene>
    <name evidence="3" type="ORF">Mal52_28650</name>
</gene>
<keyword evidence="4" id="KW-1185">Reference proteome</keyword>
<evidence type="ECO:0000313" key="4">
    <source>
        <dbReference type="Proteomes" id="UP000319383"/>
    </source>
</evidence>
<proteinExistence type="predicted"/>
<feature type="chain" id="PRO_5021894348" evidence="1">
    <location>
        <begin position="25"/>
        <end position="344"/>
    </location>
</feature>